<dbReference type="Pfam" id="PF00224">
    <property type="entry name" value="PK"/>
    <property type="match status" value="1"/>
</dbReference>
<evidence type="ECO:0000256" key="5">
    <source>
        <dbReference type="ARBA" id="ARBA00022679"/>
    </source>
</evidence>
<dbReference type="EMBL" id="JAWNGG020000172">
    <property type="protein sequence ID" value="KAK9298553.1"/>
    <property type="molecule type" value="Genomic_DNA"/>
</dbReference>
<comment type="catalytic activity">
    <reaction evidence="13">
        <text>pyruvate + ATP = phosphoenolpyruvate + ADP + H(+)</text>
        <dbReference type="Rhea" id="RHEA:18157"/>
        <dbReference type="ChEBI" id="CHEBI:15361"/>
        <dbReference type="ChEBI" id="CHEBI:15378"/>
        <dbReference type="ChEBI" id="CHEBI:30616"/>
        <dbReference type="ChEBI" id="CHEBI:58702"/>
        <dbReference type="ChEBI" id="CHEBI:456216"/>
        <dbReference type="EC" id="2.7.1.40"/>
    </reaction>
</comment>
<comment type="caution">
    <text evidence="16">The sequence shown here is derived from an EMBL/GenBank/DDBJ whole genome shotgun (WGS) entry which is preliminary data.</text>
</comment>
<dbReference type="Proteomes" id="UP001432146">
    <property type="component" value="Unassembled WGS sequence"/>
</dbReference>
<dbReference type="PRINTS" id="PR01050">
    <property type="entry name" value="PYRUVTKNASE"/>
</dbReference>
<evidence type="ECO:0000256" key="3">
    <source>
        <dbReference type="ARBA" id="ARBA00008663"/>
    </source>
</evidence>
<dbReference type="PANTHER" id="PTHR11817">
    <property type="entry name" value="PYRUVATE KINASE"/>
    <property type="match status" value="1"/>
</dbReference>
<proteinExistence type="inferred from homology"/>
<organism evidence="16 17">
    <name type="scientific">Tetragonisca angustula</name>
    <dbReference type="NCBI Taxonomy" id="166442"/>
    <lineage>
        <taxon>Eukaryota</taxon>
        <taxon>Metazoa</taxon>
        <taxon>Ecdysozoa</taxon>
        <taxon>Arthropoda</taxon>
        <taxon>Hexapoda</taxon>
        <taxon>Insecta</taxon>
        <taxon>Pterygota</taxon>
        <taxon>Neoptera</taxon>
        <taxon>Endopterygota</taxon>
        <taxon>Hymenoptera</taxon>
        <taxon>Apocrita</taxon>
        <taxon>Aculeata</taxon>
        <taxon>Apoidea</taxon>
        <taxon>Anthophila</taxon>
        <taxon>Apidae</taxon>
        <taxon>Tetragonisca</taxon>
    </lineage>
</organism>
<dbReference type="InterPro" id="IPR015813">
    <property type="entry name" value="Pyrv/PenolPyrv_kinase-like_dom"/>
</dbReference>
<feature type="domain" description="Pyruvate kinase C-terminal" evidence="15">
    <location>
        <begin position="427"/>
        <end position="545"/>
    </location>
</feature>
<dbReference type="InterPro" id="IPR001697">
    <property type="entry name" value="Pyr_Knase"/>
</dbReference>
<evidence type="ECO:0000259" key="15">
    <source>
        <dbReference type="Pfam" id="PF02887"/>
    </source>
</evidence>
<dbReference type="InterPro" id="IPR015793">
    <property type="entry name" value="Pyrv_Knase_brl"/>
</dbReference>
<dbReference type="GO" id="GO:0016301">
    <property type="term" value="F:kinase activity"/>
    <property type="evidence" value="ECO:0007669"/>
    <property type="project" value="UniProtKB-KW"/>
</dbReference>
<keyword evidence="12" id="KW-0670">Pyruvate</keyword>
<keyword evidence="9" id="KW-0067">ATP-binding</keyword>
<reference evidence="16 17" key="1">
    <citation type="submission" date="2024-05" db="EMBL/GenBank/DDBJ databases">
        <title>The nuclear and mitochondrial genome assemblies of Tetragonisca angustula (Apidae: Meliponini), a tiny yet remarkable pollinator in the Neotropics.</title>
        <authorList>
            <person name="Ferrari R."/>
            <person name="Ricardo P.C."/>
            <person name="Dias F.C."/>
            <person name="Araujo N.S."/>
            <person name="Soares D.O."/>
            <person name="Zhou Q.-S."/>
            <person name="Zhu C.-D."/>
            <person name="Coutinho L."/>
            <person name="Airas M.C."/>
            <person name="Batista T.M."/>
        </authorList>
    </citation>
    <scope>NUCLEOTIDE SEQUENCE [LARGE SCALE GENOMIC DNA]</scope>
    <source>
        <strain evidence="16">ASF017062</strain>
        <tissue evidence="16">Abdomen</tissue>
    </source>
</reference>
<comment type="cofactor">
    <cofactor evidence="1">
        <name>K(+)</name>
        <dbReference type="ChEBI" id="CHEBI:29103"/>
    </cofactor>
</comment>
<protein>
    <recommendedName>
        <fullName evidence="4 13">Pyruvate kinase</fullName>
        <ecNumber evidence="4 13">2.7.1.40</ecNumber>
    </recommendedName>
</protein>
<dbReference type="Pfam" id="PF02887">
    <property type="entry name" value="PK_C"/>
    <property type="match status" value="1"/>
</dbReference>
<dbReference type="GO" id="GO:0030955">
    <property type="term" value="F:potassium ion binding"/>
    <property type="evidence" value="ECO:0007669"/>
    <property type="project" value="InterPro"/>
</dbReference>
<feature type="domain" description="Pyruvate kinase barrel" evidence="14">
    <location>
        <begin position="62"/>
        <end position="380"/>
    </location>
</feature>
<evidence type="ECO:0000256" key="9">
    <source>
        <dbReference type="ARBA" id="ARBA00022840"/>
    </source>
</evidence>
<dbReference type="EC" id="2.7.1.40" evidence="4 13"/>
<dbReference type="Gene3D" id="3.20.20.60">
    <property type="entry name" value="Phosphoenolpyruvate-binding domains"/>
    <property type="match status" value="1"/>
</dbReference>
<dbReference type="SUPFAM" id="SSF50800">
    <property type="entry name" value="PK beta-barrel domain-like"/>
    <property type="match status" value="1"/>
</dbReference>
<sequence length="563" mass="63236">MMFCTSDVAPATKWTKSCRQVPWMISLEDQYITDDQMKAAYQTTRLEHDVQLDINSRPKLARLTRIMVTLGRANSHPDAVVNMMMAGANIVRLNMSHETEKWHAITVQSVREAGNKMYELTSEVYPLGIAMDLQGPEIRIGVFRGDEKSIGYAKLEEGKSVKLVTDDIAKRGGSAKCFWISYPELPRVCREGDRILIDRGTALLQVSCIHEKAVTCRVVKGGIVRDNKLVQLLDSTVSLPQISDTDTGHVKLASMLECDFLIMNHTRNERMLYGMKSRLKQMGVTKICVVAKISTQQGLENFDEILRTADAILLDRNSIEVDVGNEKLFLVEKVIIAKCIRVGKPIVLGFQVYNNEKLNIDMNLIAHAVLNGVDAIFLKTGAMNMKDITKLLKDVDIVCREAESARWQKEIFDELSYKVPIPLDPLHAIIVGAVETSLKSTAAAIIVTTTTGRSAVLLSMYRPRCLILAVTRHGVVARWLQLYYGIHSLHYTKESLADWGKDIQTRIQTGIDSLRRKRYIRVGDPIVVVSGWRQGTGFTNCVRIVYVSPGHVENQIADFEPCW</sequence>
<keyword evidence="6" id="KW-0479">Metal-binding</keyword>
<dbReference type="InterPro" id="IPR011037">
    <property type="entry name" value="Pyrv_Knase-like_insert_dom_sf"/>
</dbReference>
<dbReference type="InterPro" id="IPR015806">
    <property type="entry name" value="Pyrv_Knase_insert_dom_sf"/>
</dbReference>
<dbReference type="SUPFAM" id="SSF52935">
    <property type="entry name" value="PK C-terminal domain-like"/>
    <property type="match status" value="1"/>
</dbReference>
<evidence type="ECO:0000259" key="14">
    <source>
        <dbReference type="Pfam" id="PF00224"/>
    </source>
</evidence>
<evidence type="ECO:0000256" key="1">
    <source>
        <dbReference type="ARBA" id="ARBA00001958"/>
    </source>
</evidence>
<evidence type="ECO:0000256" key="6">
    <source>
        <dbReference type="ARBA" id="ARBA00022723"/>
    </source>
</evidence>
<name>A0AAW0ZN33_9HYME</name>
<evidence type="ECO:0000256" key="4">
    <source>
        <dbReference type="ARBA" id="ARBA00012142"/>
    </source>
</evidence>
<evidence type="ECO:0000256" key="13">
    <source>
        <dbReference type="RuleBase" id="RU000504"/>
    </source>
</evidence>
<evidence type="ECO:0000256" key="10">
    <source>
        <dbReference type="ARBA" id="ARBA00022842"/>
    </source>
</evidence>
<keyword evidence="17" id="KW-1185">Reference proteome</keyword>
<keyword evidence="5 13" id="KW-0808">Transferase</keyword>
<gene>
    <name evidence="16" type="ORF">QLX08_008146</name>
</gene>
<evidence type="ECO:0000256" key="8">
    <source>
        <dbReference type="ARBA" id="ARBA00022777"/>
    </source>
</evidence>
<keyword evidence="11 13" id="KW-0324">Glycolysis</keyword>
<dbReference type="InterPro" id="IPR036918">
    <property type="entry name" value="Pyrv_Knase_C_sf"/>
</dbReference>
<evidence type="ECO:0000256" key="12">
    <source>
        <dbReference type="ARBA" id="ARBA00023317"/>
    </source>
</evidence>
<dbReference type="GO" id="GO:0000287">
    <property type="term" value="F:magnesium ion binding"/>
    <property type="evidence" value="ECO:0007669"/>
    <property type="project" value="InterPro"/>
</dbReference>
<keyword evidence="7" id="KW-0547">Nucleotide-binding</keyword>
<dbReference type="InterPro" id="IPR040442">
    <property type="entry name" value="Pyrv_kinase-like_dom_sf"/>
</dbReference>
<evidence type="ECO:0000313" key="16">
    <source>
        <dbReference type="EMBL" id="KAK9298553.1"/>
    </source>
</evidence>
<dbReference type="Gene3D" id="2.40.33.10">
    <property type="entry name" value="PK beta-barrel domain-like"/>
    <property type="match status" value="1"/>
</dbReference>
<dbReference type="GO" id="GO:0005524">
    <property type="term" value="F:ATP binding"/>
    <property type="evidence" value="ECO:0007669"/>
    <property type="project" value="UniProtKB-KW"/>
</dbReference>
<evidence type="ECO:0000256" key="11">
    <source>
        <dbReference type="ARBA" id="ARBA00023152"/>
    </source>
</evidence>
<comment type="similarity">
    <text evidence="3 13">Belongs to the pyruvate kinase family.</text>
</comment>
<dbReference type="AlphaFoldDB" id="A0AAW0ZN33"/>
<dbReference type="GO" id="GO:0004743">
    <property type="term" value="F:pyruvate kinase activity"/>
    <property type="evidence" value="ECO:0007669"/>
    <property type="project" value="UniProtKB-EC"/>
</dbReference>
<dbReference type="InterPro" id="IPR015795">
    <property type="entry name" value="Pyrv_Knase_C"/>
</dbReference>
<comment type="pathway">
    <text evidence="2 13">Carbohydrate degradation; glycolysis; pyruvate from D-glyceraldehyde 3-phosphate: step 5/5.</text>
</comment>
<evidence type="ECO:0000313" key="17">
    <source>
        <dbReference type="Proteomes" id="UP001432146"/>
    </source>
</evidence>
<dbReference type="SUPFAM" id="SSF51621">
    <property type="entry name" value="Phosphoenolpyruvate/pyruvate domain"/>
    <property type="match status" value="1"/>
</dbReference>
<evidence type="ECO:0000256" key="7">
    <source>
        <dbReference type="ARBA" id="ARBA00022741"/>
    </source>
</evidence>
<evidence type="ECO:0000256" key="2">
    <source>
        <dbReference type="ARBA" id="ARBA00004997"/>
    </source>
</evidence>
<keyword evidence="10 13" id="KW-0460">Magnesium</keyword>
<keyword evidence="8 13" id="KW-0418">Kinase</keyword>
<dbReference type="Gene3D" id="3.40.1380.20">
    <property type="entry name" value="Pyruvate kinase, C-terminal domain"/>
    <property type="match status" value="1"/>
</dbReference>
<accession>A0AAW0ZN33</accession>